<dbReference type="GO" id="GO:0030234">
    <property type="term" value="F:enzyme regulator activity"/>
    <property type="evidence" value="ECO:0007669"/>
    <property type="project" value="InterPro"/>
</dbReference>
<comment type="caution">
    <text evidence="1">The sequence shown here is derived from an EMBL/GenBank/DDBJ whole genome shotgun (WGS) entry which is preliminary data.</text>
</comment>
<dbReference type="InterPro" id="IPR011322">
    <property type="entry name" value="N-reg_PII-like_a/b"/>
</dbReference>
<dbReference type="GO" id="GO:0005829">
    <property type="term" value="C:cytosol"/>
    <property type="evidence" value="ECO:0007669"/>
    <property type="project" value="TreeGrafter"/>
</dbReference>
<dbReference type="InterPro" id="IPR015867">
    <property type="entry name" value="N-reg_PII/ATP_PRibTrfase_C"/>
</dbReference>
<dbReference type="PROSITE" id="PS51343">
    <property type="entry name" value="PII_GLNB_DOM"/>
    <property type="match status" value="1"/>
</dbReference>
<dbReference type="SMART" id="SM00938">
    <property type="entry name" value="P-II"/>
    <property type="match status" value="1"/>
</dbReference>
<dbReference type="PRINTS" id="PR00340">
    <property type="entry name" value="PIIGLNB"/>
</dbReference>
<dbReference type="Pfam" id="PF00543">
    <property type="entry name" value="P-II"/>
    <property type="match status" value="1"/>
</dbReference>
<dbReference type="PANTHER" id="PTHR30115">
    <property type="entry name" value="NITROGEN REGULATORY PROTEIN P-II"/>
    <property type="match status" value="1"/>
</dbReference>
<dbReference type="PANTHER" id="PTHR30115:SF11">
    <property type="entry name" value="NITROGEN REGULATORY PROTEIN P-II HOMOLOG"/>
    <property type="match status" value="1"/>
</dbReference>
<reference evidence="1" key="1">
    <citation type="submission" date="2019-08" db="EMBL/GenBank/DDBJ databases">
        <authorList>
            <person name="Kucharzyk K."/>
            <person name="Murdoch R.W."/>
            <person name="Higgins S."/>
            <person name="Loffler F."/>
        </authorList>
    </citation>
    <scope>NUCLEOTIDE SEQUENCE</scope>
</reference>
<dbReference type="InterPro" id="IPR002187">
    <property type="entry name" value="N-reg_PII"/>
</dbReference>
<accession>A0A645EIU6</accession>
<dbReference type="AlphaFoldDB" id="A0A645EIU6"/>
<dbReference type="SUPFAM" id="SSF54913">
    <property type="entry name" value="GlnB-like"/>
    <property type="match status" value="1"/>
</dbReference>
<proteinExistence type="predicted"/>
<sequence length="112" mass="12361">MKLITAILREDAVDEVQIALAQQGISGMTVTEVSGYARQRGHTEVYRGEEFTIDFITKIRTDILAKDEDVELIVKTICDAARSGSIGDGKIWVQVIEDVVRIRTGEHGESAI</sequence>
<gene>
    <name evidence="1" type="primary">glnB_41</name>
    <name evidence="1" type="ORF">SDC9_148398</name>
</gene>
<organism evidence="1">
    <name type="scientific">bioreactor metagenome</name>
    <dbReference type="NCBI Taxonomy" id="1076179"/>
    <lineage>
        <taxon>unclassified sequences</taxon>
        <taxon>metagenomes</taxon>
        <taxon>ecological metagenomes</taxon>
    </lineage>
</organism>
<name>A0A645EIU6_9ZZZZ</name>
<dbReference type="EMBL" id="VSSQ01047216">
    <property type="protein sequence ID" value="MPN01192.1"/>
    <property type="molecule type" value="Genomic_DNA"/>
</dbReference>
<protein>
    <submittedName>
        <fullName evidence="1">Nitrogen regulatory protein P-II</fullName>
    </submittedName>
</protein>
<dbReference type="InterPro" id="IPR017918">
    <property type="entry name" value="N-reg_PII_CS"/>
</dbReference>
<dbReference type="GO" id="GO:0006808">
    <property type="term" value="P:regulation of nitrogen utilization"/>
    <property type="evidence" value="ECO:0007669"/>
    <property type="project" value="InterPro"/>
</dbReference>
<dbReference type="GO" id="GO:0005524">
    <property type="term" value="F:ATP binding"/>
    <property type="evidence" value="ECO:0007669"/>
    <property type="project" value="TreeGrafter"/>
</dbReference>
<evidence type="ECO:0000313" key="1">
    <source>
        <dbReference type="EMBL" id="MPN01192.1"/>
    </source>
</evidence>
<dbReference type="PROSITE" id="PS00638">
    <property type="entry name" value="PII_GLNB_CTER"/>
    <property type="match status" value="1"/>
</dbReference>
<dbReference type="Gene3D" id="3.30.70.120">
    <property type="match status" value="1"/>
</dbReference>